<evidence type="ECO:0000256" key="3">
    <source>
        <dbReference type="ARBA" id="ARBA00022490"/>
    </source>
</evidence>
<dbReference type="EMBL" id="KB203566">
    <property type="protein sequence ID" value="ESO84220.1"/>
    <property type="molecule type" value="Genomic_DNA"/>
</dbReference>
<evidence type="ECO:0000256" key="1">
    <source>
        <dbReference type="ARBA" id="ARBA00004245"/>
    </source>
</evidence>
<dbReference type="Proteomes" id="UP000030746">
    <property type="component" value="Unassembled WGS sequence"/>
</dbReference>
<dbReference type="GO" id="GO:0016477">
    <property type="term" value="P:cell migration"/>
    <property type="evidence" value="ECO:0007669"/>
    <property type="project" value="TreeGrafter"/>
</dbReference>
<dbReference type="OMA" id="ECNKAIY"/>
<dbReference type="FunFam" id="2.80.10.50:FF:000008">
    <property type="entry name" value="Fascin"/>
    <property type="match status" value="1"/>
</dbReference>
<dbReference type="Pfam" id="PF06268">
    <property type="entry name" value="Fascin"/>
    <property type="match status" value="4"/>
</dbReference>
<dbReference type="InterPro" id="IPR024703">
    <property type="entry name" value="Fascin_metazoans"/>
</dbReference>
<sequence>MNGVNGHKNGGVNYHQWKVGLLNSSMKYLTAETFGFKINASGTALKKKQTWTLEQDLTEEVVYIKSHLNRYMSADKYGNVTCEAEEKDEDPSQKFAIEYAKDGSGKWAIRNVMHGNYLSGDDDNVKCFSKNISDKELWVGQLSIHPQVNLHNVNRKRYARLCDDELQVTAVIPWGQESLIILHFEDGKYALKTCDNRFLHRDGHLVDTLEDDAKFTLEIRSGANSGLAFRDSAGTYLTAVGATAVMKGRNKSVGKDELFTLEDTKPQVVIQAYSGKKVSIKQGQDVSANQEEEEDETEIFQMEYDEHTELWAFRTCSNKYWSLESSGGIMNVGKEICKNTLFNVEWQGDGTVTIKACNNCYIFNKPTGCLFALSETATEKERFKIKMVNRPKIILRSDFGFVGIKSESKPEYICNKTGYENICLEPQENGFYGFKGPNGKYWGLNAESFVMAEQEKPVNFLLEFRKQSQISIKAPNGKYLKGEQNGLFRARGDEIEAGSLWEY</sequence>
<dbReference type="GO" id="GO:0030674">
    <property type="term" value="F:protein-macromolecule adaptor activity"/>
    <property type="evidence" value="ECO:0007669"/>
    <property type="project" value="InterPro"/>
</dbReference>
<dbReference type="CDD" id="cd23337">
    <property type="entry name" value="beta-trefoil_FSCN_rpt4"/>
    <property type="match status" value="1"/>
</dbReference>
<evidence type="ECO:0000256" key="5">
    <source>
        <dbReference type="ARBA" id="ARBA00023212"/>
    </source>
</evidence>
<keyword evidence="5 6" id="KW-0206">Cytoskeleton</keyword>
<feature type="domain" description="Fascin-like" evidence="7">
    <location>
        <begin position="277"/>
        <end position="384"/>
    </location>
</feature>
<dbReference type="InterPro" id="IPR008999">
    <property type="entry name" value="Actin-crosslinking"/>
</dbReference>
<keyword evidence="3 6" id="KW-0963">Cytoplasm</keyword>
<dbReference type="GeneID" id="20230298"/>
<name>V3ZP01_LOTGI</name>
<dbReference type="GO" id="GO:0015629">
    <property type="term" value="C:actin cytoskeleton"/>
    <property type="evidence" value="ECO:0007669"/>
    <property type="project" value="TreeGrafter"/>
</dbReference>
<dbReference type="PIRSF" id="PIRSF005682">
    <property type="entry name" value="Fascin"/>
    <property type="match status" value="1"/>
</dbReference>
<dbReference type="OrthoDB" id="10259868at2759"/>
<dbReference type="CDD" id="cd23334">
    <property type="entry name" value="beta-trefoil_FSCN_rpt1"/>
    <property type="match status" value="1"/>
</dbReference>
<dbReference type="STRING" id="225164.V3ZP01"/>
<evidence type="ECO:0000256" key="6">
    <source>
        <dbReference type="PIRNR" id="PIRNR005682"/>
    </source>
</evidence>
<keyword evidence="4 6" id="KW-0009">Actin-binding</keyword>
<dbReference type="KEGG" id="lgi:LOTGIDRAFT_108036"/>
<dbReference type="SUPFAM" id="SSF50405">
    <property type="entry name" value="Actin-crosslinking proteins"/>
    <property type="match status" value="4"/>
</dbReference>
<dbReference type="InterPro" id="IPR010431">
    <property type="entry name" value="Fascin"/>
</dbReference>
<dbReference type="FunFam" id="2.80.10.50:FF:000015">
    <property type="entry name" value="Fascin"/>
    <property type="match status" value="1"/>
</dbReference>
<dbReference type="GO" id="GO:0005737">
    <property type="term" value="C:cytoplasm"/>
    <property type="evidence" value="ECO:0007669"/>
    <property type="project" value="TreeGrafter"/>
</dbReference>
<dbReference type="HOGENOM" id="CLU_030960_2_0_1"/>
<protein>
    <recommendedName>
        <fullName evidence="6">Fascin</fullName>
    </recommendedName>
</protein>
<dbReference type="RefSeq" id="XP_009065340.1">
    <property type="nucleotide sequence ID" value="XM_009067092.1"/>
</dbReference>
<dbReference type="CTD" id="20230298"/>
<dbReference type="GO" id="GO:0051017">
    <property type="term" value="P:actin filament bundle assembly"/>
    <property type="evidence" value="ECO:0007669"/>
    <property type="project" value="TreeGrafter"/>
</dbReference>
<comment type="similarity">
    <text evidence="2 6">Belongs to the fascin family.</text>
</comment>
<dbReference type="Gene3D" id="2.80.10.50">
    <property type="match status" value="4"/>
</dbReference>
<dbReference type="CDD" id="cd23336">
    <property type="entry name" value="beta-trefoil_FSCN_rpt3"/>
    <property type="match status" value="1"/>
</dbReference>
<organism evidence="8 9">
    <name type="scientific">Lottia gigantea</name>
    <name type="common">Giant owl limpet</name>
    <dbReference type="NCBI Taxonomy" id="225164"/>
    <lineage>
        <taxon>Eukaryota</taxon>
        <taxon>Metazoa</taxon>
        <taxon>Spiralia</taxon>
        <taxon>Lophotrochozoa</taxon>
        <taxon>Mollusca</taxon>
        <taxon>Gastropoda</taxon>
        <taxon>Patellogastropoda</taxon>
        <taxon>Lottioidea</taxon>
        <taxon>Lottiidae</taxon>
        <taxon>Lottia</taxon>
    </lineage>
</organism>
<evidence type="ECO:0000256" key="2">
    <source>
        <dbReference type="ARBA" id="ARBA00007415"/>
    </source>
</evidence>
<feature type="domain" description="Fascin-like" evidence="7">
    <location>
        <begin position="27"/>
        <end position="138"/>
    </location>
</feature>
<reference evidence="8 9" key="1">
    <citation type="journal article" date="2013" name="Nature">
        <title>Insights into bilaterian evolution from three spiralian genomes.</title>
        <authorList>
            <person name="Simakov O."/>
            <person name="Marletaz F."/>
            <person name="Cho S.J."/>
            <person name="Edsinger-Gonzales E."/>
            <person name="Havlak P."/>
            <person name="Hellsten U."/>
            <person name="Kuo D.H."/>
            <person name="Larsson T."/>
            <person name="Lv J."/>
            <person name="Arendt D."/>
            <person name="Savage R."/>
            <person name="Osoegawa K."/>
            <person name="de Jong P."/>
            <person name="Grimwood J."/>
            <person name="Chapman J.A."/>
            <person name="Shapiro H."/>
            <person name="Aerts A."/>
            <person name="Otillar R.P."/>
            <person name="Terry A.Y."/>
            <person name="Boore J.L."/>
            <person name="Grigoriev I.V."/>
            <person name="Lindberg D.R."/>
            <person name="Seaver E.C."/>
            <person name="Weisblat D.A."/>
            <person name="Putnam N.H."/>
            <person name="Rokhsar D.S."/>
        </authorList>
    </citation>
    <scope>NUCLEOTIDE SEQUENCE [LARGE SCALE GENOMIC DNA]</scope>
</reference>
<feature type="domain" description="Fascin-like" evidence="7">
    <location>
        <begin position="424"/>
        <end position="503"/>
    </location>
</feature>
<proteinExistence type="inferred from homology"/>
<evidence type="ECO:0000313" key="8">
    <source>
        <dbReference type="EMBL" id="ESO84220.1"/>
    </source>
</evidence>
<dbReference type="GO" id="GO:0007163">
    <property type="term" value="P:establishment or maintenance of cell polarity"/>
    <property type="evidence" value="ECO:0007669"/>
    <property type="project" value="TreeGrafter"/>
</dbReference>
<evidence type="ECO:0000259" key="7">
    <source>
        <dbReference type="Pfam" id="PF06268"/>
    </source>
</evidence>
<dbReference type="FunFam" id="2.80.10.50:FF:000010">
    <property type="entry name" value="Fascin"/>
    <property type="match status" value="1"/>
</dbReference>
<comment type="subcellular location">
    <subcellularLocation>
        <location evidence="1 6">Cytoplasm</location>
        <location evidence="1 6">Cytoskeleton</location>
    </subcellularLocation>
</comment>
<dbReference type="CDD" id="cd23335">
    <property type="entry name" value="beta-trefoil_FSCN_rpt2"/>
    <property type="match status" value="1"/>
</dbReference>
<feature type="domain" description="Fascin-like" evidence="7">
    <location>
        <begin position="149"/>
        <end position="261"/>
    </location>
</feature>
<dbReference type="PANTHER" id="PTHR10551">
    <property type="entry name" value="FASCIN"/>
    <property type="match status" value="1"/>
</dbReference>
<accession>V3ZP01</accession>
<dbReference type="AlphaFoldDB" id="V3ZP01"/>
<dbReference type="GO" id="GO:0051015">
    <property type="term" value="F:actin filament binding"/>
    <property type="evidence" value="ECO:0007669"/>
    <property type="project" value="InterPro"/>
</dbReference>
<keyword evidence="9" id="KW-1185">Reference proteome</keyword>
<dbReference type="PANTHER" id="PTHR10551:SF9">
    <property type="entry name" value="FASCIN-2"/>
    <property type="match status" value="1"/>
</dbReference>
<evidence type="ECO:0000256" key="4">
    <source>
        <dbReference type="ARBA" id="ARBA00023203"/>
    </source>
</evidence>
<dbReference type="InterPro" id="IPR022768">
    <property type="entry name" value="Fascin-like_dom"/>
</dbReference>
<gene>
    <name evidence="8" type="ORF">LOTGIDRAFT_108036</name>
</gene>
<evidence type="ECO:0000313" key="9">
    <source>
        <dbReference type="Proteomes" id="UP000030746"/>
    </source>
</evidence>